<dbReference type="InterPro" id="IPR029058">
    <property type="entry name" value="AB_hydrolase_fold"/>
</dbReference>
<dbReference type="GO" id="GO:0006629">
    <property type="term" value="P:lipid metabolic process"/>
    <property type="evidence" value="ECO:0007669"/>
    <property type="project" value="InterPro"/>
</dbReference>
<feature type="signal peptide" evidence="5">
    <location>
        <begin position="1"/>
        <end position="19"/>
    </location>
</feature>
<dbReference type="STRING" id="930991.A0A0D0E0Z7"/>
<proteinExistence type="inferred from homology"/>
<keyword evidence="8" id="KW-1185">Reference proteome</keyword>
<dbReference type="PANTHER" id="PTHR45856">
    <property type="entry name" value="ALPHA/BETA-HYDROLASES SUPERFAMILY PROTEIN"/>
    <property type="match status" value="1"/>
</dbReference>
<protein>
    <recommendedName>
        <fullName evidence="6">Fungal lipase-type domain-containing protein</fullName>
    </recommendedName>
</protein>
<name>A0A0D0E0Z7_9AGAM</name>
<evidence type="ECO:0000256" key="4">
    <source>
        <dbReference type="ARBA" id="ARBA00048461"/>
    </source>
</evidence>
<dbReference type="CDD" id="cd00519">
    <property type="entry name" value="Lipase_3"/>
    <property type="match status" value="1"/>
</dbReference>
<dbReference type="SUPFAM" id="SSF53474">
    <property type="entry name" value="alpha/beta-Hydrolases"/>
    <property type="match status" value="1"/>
</dbReference>
<evidence type="ECO:0000313" key="7">
    <source>
        <dbReference type="EMBL" id="KIK93724.1"/>
    </source>
</evidence>
<feature type="domain" description="Fungal lipase-type" evidence="6">
    <location>
        <begin position="108"/>
        <end position="248"/>
    </location>
</feature>
<evidence type="ECO:0000256" key="1">
    <source>
        <dbReference type="ARBA" id="ARBA00023157"/>
    </source>
</evidence>
<evidence type="ECO:0000256" key="5">
    <source>
        <dbReference type="SAM" id="SignalP"/>
    </source>
</evidence>
<keyword evidence="1" id="KW-1015">Disulfide bond</keyword>
<dbReference type="InterPro" id="IPR051218">
    <property type="entry name" value="Sec_MonoDiacylglyc_Lipase"/>
</dbReference>
<keyword evidence="5" id="KW-0732">Signal</keyword>
<organism evidence="7 8">
    <name type="scientific">Paxillus rubicundulus Ve08.2h10</name>
    <dbReference type="NCBI Taxonomy" id="930991"/>
    <lineage>
        <taxon>Eukaryota</taxon>
        <taxon>Fungi</taxon>
        <taxon>Dikarya</taxon>
        <taxon>Basidiomycota</taxon>
        <taxon>Agaricomycotina</taxon>
        <taxon>Agaricomycetes</taxon>
        <taxon>Agaricomycetidae</taxon>
        <taxon>Boletales</taxon>
        <taxon>Paxilineae</taxon>
        <taxon>Paxillaceae</taxon>
        <taxon>Paxillus</taxon>
    </lineage>
</organism>
<dbReference type="EMBL" id="KN825161">
    <property type="protein sequence ID" value="KIK93724.1"/>
    <property type="molecule type" value="Genomic_DNA"/>
</dbReference>
<dbReference type="Pfam" id="PF01764">
    <property type="entry name" value="Lipase_3"/>
    <property type="match status" value="1"/>
</dbReference>
<dbReference type="Proteomes" id="UP000054538">
    <property type="component" value="Unassembled WGS sequence"/>
</dbReference>
<evidence type="ECO:0000256" key="2">
    <source>
        <dbReference type="ARBA" id="ARBA00043996"/>
    </source>
</evidence>
<comment type="similarity">
    <text evidence="2">Belongs to the AB hydrolase superfamily. Lipase family. Class 3 subfamily.</text>
</comment>
<dbReference type="HOGENOM" id="CLU_032957_9_1_1"/>
<dbReference type="OrthoDB" id="426718at2759"/>
<comment type="catalytic activity">
    <reaction evidence="3">
        <text>a diacylglycerol + H2O = a monoacylglycerol + a fatty acid + H(+)</text>
        <dbReference type="Rhea" id="RHEA:32731"/>
        <dbReference type="ChEBI" id="CHEBI:15377"/>
        <dbReference type="ChEBI" id="CHEBI:15378"/>
        <dbReference type="ChEBI" id="CHEBI:17408"/>
        <dbReference type="ChEBI" id="CHEBI:18035"/>
        <dbReference type="ChEBI" id="CHEBI:28868"/>
    </reaction>
</comment>
<dbReference type="InterPro" id="IPR002921">
    <property type="entry name" value="Fungal_lipase-type"/>
</dbReference>
<evidence type="ECO:0000256" key="3">
    <source>
        <dbReference type="ARBA" id="ARBA00047591"/>
    </source>
</evidence>
<evidence type="ECO:0000313" key="8">
    <source>
        <dbReference type="Proteomes" id="UP000054538"/>
    </source>
</evidence>
<feature type="chain" id="PRO_5002208716" description="Fungal lipase-type domain-containing protein" evidence="5">
    <location>
        <begin position="20"/>
        <end position="313"/>
    </location>
</feature>
<evidence type="ECO:0000259" key="6">
    <source>
        <dbReference type="Pfam" id="PF01764"/>
    </source>
</evidence>
<sequence length="313" mass="33457">MIVSYPSLLTFLHSLGVTAMPSLTPLVPPVRRAQVTSLTTVTPSQLAAFAPYTSFARAAYCSPSIVQGWQCGEACQAVPGFKVSLTGGDGNSIQYYYVGYWPSENSVVVAHQGTDPAQLLSDLTDADILMENLDPTLFPGVDDTVQVHSGFSNEHAQSASIILNEVRNLISEYGATSVTSVGHSLGGALAELDCMFMALNLSPNVAIKGVTYGTPRVGNAAWASLFDATISDFHRINNDNDIIPILPSLFLGFSHVMGEVHIIHPNDAVECPGDDDATDRQCTIMAVPNIFEGDILDHLGPYQGIYLGTIFCT</sequence>
<reference evidence="8" key="2">
    <citation type="submission" date="2015-01" db="EMBL/GenBank/DDBJ databases">
        <title>Evolutionary Origins and Diversification of the Mycorrhizal Mutualists.</title>
        <authorList>
            <consortium name="DOE Joint Genome Institute"/>
            <consortium name="Mycorrhizal Genomics Consortium"/>
            <person name="Kohler A."/>
            <person name="Kuo A."/>
            <person name="Nagy L.G."/>
            <person name="Floudas D."/>
            <person name="Copeland A."/>
            <person name="Barry K.W."/>
            <person name="Cichocki N."/>
            <person name="Veneault-Fourrey C."/>
            <person name="LaButti K."/>
            <person name="Lindquist E.A."/>
            <person name="Lipzen A."/>
            <person name="Lundell T."/>
            <person name="Morin E."/>
            <person name="Murat C."/>
            <person name="Riley R."/>
            <person name="Ohm R."/>
            <person name="Sun H."/>
            <person name="Tunlid A."/>
            <person name="Henrissat B."/>
            <person name="Grigoriev I.V."/>
            <person name="Hibbett D.S."/>
            <person name="Martin F."/>
        </authorList>
    </citation>
    <scope>NUCLEOTIDE SEQUENCE [LARGE SCALE GENOMIC DNA]</scope>
    <source>
        <strain evidence="8">Ve08.2h10</strain>
    </source>
</reference>
<comment type="catalytic activity">
    <reaction evidence="4">
        <text>a monoacylglycerol + H2O = glycerol + a fatty acid + H(+)</text>
        <dbReference type="Rhea" id="RHEA:15245"/>
        <dbReference type="ChEBI" id="CHEBI:15377"/>
        <dbReference type="ChEBI" id="CHEBI:15378"/>
        <dbReference type="ChEBI" id="CHEBI:17408"/>
        <dbReference type="ChEBI" id="CHEBI:17754"/>
        <dbReference type="ChEBI" id="CHEBI:28868"/>
    </reaction>
</comment>
<dbReference type="AlphaFoldDB" id="A0A0D0E0Z7"/>
<reference evidence="7 8" key="1">
    <citation type="submission" date="2014-04" db="EMBL/GenBank/DDBJ databases">
        <authorList>
            <consortium name="DOE Joint Genome Institute"/>
            <person name="Kuo A."/>
            <person name="Kohler A."/>
            <person name="Jargeat P."/>
            <person name="Nagy L.G."/>
            <person name="Floudas D."/>
            <person name="Copeland A."/>
            <person name="Barry K.W."/>
            <person name="Cichocki N."/>
            <person name="Veneault-Fourrey C."/>
            <person name="LaButti K."/>
            <person name="Lindquist E.A."/>
            <person name="Lipzen A."/>
            <person name="Lundell T."/>
            <person name="Morin E."/>
            <person name="Murat C."/>
            <person name="Sun H."/>
            <person name="Tunlid A."/>
            <person name="Henrissat B."/>
            <person name="Grigoriev I.V."/>
            <person name="Hibbett D.S."/>
            <person name="Martin F."/>
            <person name="Nordberg H.P."/>
            <person name="Cantor M.N."/>
            <person name="Hua S.X."/>
        </authorList>
    </citation>
    <scope>NUCLEOTIDE SEQUENCE [LARGE SCALE GENOMIC DNA]</scope>
    <source>
        <strain evidence="7 8">Ve08.2h10</strain>
    </source>
</reference>
<dbReference type="Gene3D" id="3.40.50.1820">
    <property type="entry name" value="alpha/beta hydrolase"/>
    <property type="match status" value="1"/>
</dbReference>
<accession>A0A0D0E0Z7</accession>
<dbReference type="InParanoid" id="A0A0D0E0Z7"/>
<dbReference type="PANTHER" id="PTHR45856:SF25">
    <property type="entry name" value="FUNGAL LIPASE-LIKE DOMAIN-CONTAINING PROTEIN"/>
    <property type="match status" value="1"/>
</dbReference>
<gene>
    <name evidence="7" type="ORF">PAXRUDRAFT_33881</name>
</gene>